<gene>
    <name evidence="3" type="ORF">SS37A_18610</name>
</gene>
<proteinExistence type="predicted"/>
<keyword evidence="3" id="KW-0808">Transferase</keyword>
<keyword evidence="1" id="KW-0812">Transmembrane</keyword>
<feature type="transmembrane region" description="Helical" evidence="1">
    <location>
        <begin position="268"/>
        <end position="294"/>
    </location>
</feature>
<name>A0ABN6VG44_9HYPH</name>
<dbReference type="Pfam" id="PF00535">
    <property type="entry name" value="Glycos_transf_2"/>
    <property type="match status" value="1"/>
</dbReference>
<keyword evidence="1" id="KW-1133">Transmembrane helix</keyword>
<organism evidence="3 4">
    <name type="scientific">Methylocystis iwaonis</name>
    <dbReference type="NCBI Taxonomy" id="2885079"/>
    <lineage>
        <taxon>Bacteria</taxon>
        <taxon>Pseudomonadati</taxon>
        <taxon>Pseudomonadota</taxon>
        <taxon>Alphaproteobacteria</taxon>
        <taxon>Hyphomicrobiales</taxon>
        <taxon>Methylocystaceae</taxon>
        <taxon>Methylocystis</taxon>
    </lineage>
</organism>
<dbReference type="InterPro" id="IPR050256">
    <property type="entry name" value="Glycosyltransferase_2"/>
</dbReference>
<dbReference type="Proteomes" id="UP001317629">
    <property type="component" value="Chromosome"/>
</dbReference>
<dbReference type="GO" id="GO:0016740">
    <property type="term" value="F:transferase activity"/>
    <property type="evidence" value="ECO:0007669"/>
    <property type="project" value="UniProtKB-KW"/>
</dbReference>
<dbReference type="InterPro" id="IPR029044">
    <property type="entry name" value="Nucleotide-diphossugar_trans"/>
</dbReference>
<keyword evidence="4" id="KW-1185">Reference proteome</keyword>
<dbReference type="PANTHER" id="PTHR48090">
    <property type="entry name" value="UNDECAPRENYL-PHOSPHATE 4-DEOXY-4-FORMAMIDO-L-ARABINOSE TRANSFERASE-RELATED"/>
    <property type="match status" value="1"/>
</dbReference>
<dbReference type="PANTHER" id="PTHR48090:SF8">
    <property type="entry name" value="GLYCOSYLTRANSFERASE CSBB-RELATED"/>
    <property type="match status" value="1"/>
</dbReference>
<feature type="domain" description="Glycosyltransferase 2-like" evidence="2">
    <location>
        <begin position="11"/>
        <end position="174"/>
    </location>
</feature>
<keyword evidence="1" id="KW-0472">Membrane</keyword>
<evidence type="ECO:0000259" key="2">
    <source>
        <dbReference type="Pfam" id="PF00535"/>
    </source>
</evidence>
<feature type="transmembrane region" description="Helical" evidence="1">
    <location>
        <begin position="235"/>
        <end position="256"/>
    </location>
</feature>
<dbReference type="Gene3D" id="3.90.550.10">
    <property type="entry name" value="Spore Coat Polysaccharide Biosynthesis Protein SpsA, Chain A"/>
    <property type="match status" value="1"/>
</dbReference>
<sequence length="323" mass="35841">MSDTIETPDISVVIPVFNERANLRPLAARLTHALAQAGVSFEAIFVDDGSHDASMEELRALCAQEPRFRALSFSRNFGKEVAIAAGLDDARGRAAVIMDSDLQHPPEVIIKFVEKWREGYKNVYGQRADRTSDPKMRTIFTEVFYRLLAKFGDVSLPPGAGDFRLLDRQAVDALLSMRERARFNKGLYAWIGFKSIGVPFEVDARASGVSKFNFTRLVSFALDGLMSFSSIPLKVWTYVGLAISIFALGLAGYYWVRTMLFGVDTPGFPTLVVSIAFFSGVQLISLGVLGEYVARIFNEVKGRPLYLVAERVESDKQSGRAKE</sequence>
<evidence type="ECO:0000256" key="1">
    <source>
        <dbReference type="SAM" id="Phobius"/>
    </source>
</evidence>
<dbReference type="EMBL" id="AP027142">
    <property type="protein sequence ID" value="BDV34332.1"/>
    <property type="molecule type" value="Genomic_DNA"/>
</dbReference>
<accession>A0ABN6VG44</accession>
<dbReference type="RefSeq" id="WP_281927472.1">
    <property type="nucleotide sequence ID" value="NZ_AP027142.1"/>
</dbReference>
<evidence type="ECO:0000313" key="3">
    <source>
        <dbReference type="EMBL" id="BDV34332.1"/>
    </source>
</evidence>
<protein>
    <submittedName>
        <fullName evidence="3">Bactoprenol glucosyl transferase</fullName>
    </submittedName>
</protein>
<dbReference type="CDD" id="cd04187">
    <property type="entry name" value="DPM1_like_bac"/>
    <property type="match status" value="1"/>
</dbReference>
<evidence type="ECO:0000313" key="4">
    <source>
        <dbReference type="Proteomes" id="UP001317629"/>
    </source>
</evidence>
<dbReference type="SUPFAM" id="SSF53448">
    <property type="entry name" value="Nucleotide-diphospho-sugar transferases"/>
    <property type="match status" value="1"/>
</dbReference>
<reference evidence="3 4" key="1">
    <citation type="journal article" date="2023" name="Int. J. Syst. Evol. Microbiol.">
        <title>Methylocystis iwaonis sp. nov., a type II methane-oxidizing bacterium from surface soil of a rice paddy field in Japan, and emended description of the genus Methylocystis (ex Whittenbury et al. 1970) Bowman et al. 1993.</title>
        <authorList>
            <person name="Kaise H."/>
            <person name="Sawadogo J.B."/>
            <person name="Alam M.S."/>
            <person name="Ueno C."/>
            <person name="Dianou D."/>
            <person name="Shinjo R."/>
            <person name="Asakawa S."/>
        </authorList>
    </citation>
    <scope>NUCLEOTIDE SEQUENCE [LARGE SCALE GENOMIC DNA]</scope>
    <source>
        <strain evidence="3 4">SS37A-Re</strain>
    </source>
</reference>
<dbReference type="InterPro" id="IPR001173">
    <property type="entry name" value="Glyco_trans_2-like"/>
</dbReference>